<evidence type="ECO:0000256" key="6">
    <source>
        <dbReference type="ARBA" id="ARBA00022989"/>
    </source>
</evidence>
<keyword evidence="5 8" id="KW-0812">Transmembrane</keyword>
<evidence type="ECO:0000256" key="8">
    <source>
        <dbReference type="SAM" id="Phobius"/>
    </source>
</evidence>
<keyword evidence="3" id="KW-0328">Glycosyltransferase</keyword>
<dbReference type="PANTHER" id="PTHR33908:SF3">
    <property type="entry name" value="UNDECAPRENYL PHOSPHATE-ALPHA-4-AMINO-4-DEOXY-L-ARABINOSE ARABINOSYL TRANSFERASE"/>
    <property type="match status" value="1"/>
</dbReference>
<feature type="domain" description="ArnT-like N-terminal" evidence="9">
    <location>
        <begin position="46"/>
        <end position="252"/>
    </location>
</feature>
<feature type="transmembrane region" description="Helical" evidence="8">
    <location>
        <begin position="20"/>
        <end position="36"/>
    </location>
</feature>
<evidence type="ECO:0000256" key="7">
    <source>
        <dbReference type="ARBA" id="ARBA00023136"/>
    </source>
</evidence>
<protein>
    <submittedName>
        <fullName evidence="10">4-amino-4-deoxy-L-arabinose transferase-like glycosyltransferase</fullName>
    </submittedName>
</protein>
<dbReference type="PANTHER" id="PTHR33908">
    <property type="entry name" value="MANNOSYLTRANSFERASE YKCB-RELATED"/>
    <property type="match status" value="1"/>
</dbReference>
<dbReference type="Proteomes" id="UP000562492">
    <property type="component" value="Unassembled WGS sequence"/>
</dbReference>
<feature type="transmembrane region" description="Helical" evidence="8">
    <location>
        <begin position="336"/>
        <end position="352"/>
    </location>
</feature>
<name>A0ABR6RFP1_9BURK</name>
<keyword evidence="11" id="KW-1185">Reference proteome</keyword>
<evidence type="ECO:0000256" key="2">
    <source>
        <dbReference type="ARBA" id="ARBA00022475"/>
    </source>
</evidence>
<evidence type="ECO:0000256" key="3">
    <source>
        <dbReference type="ARBA" id="ARBA00022676"/>
    </source>
</evidence>
<keyword evidence="2" id="KW-1003">Cell membrane</keyword>
<accession>A0ABR6RFP1</accession>
<sequence length="549" mass="59991">MHSLVTARAAPARFAWATEVRVGLWVGVWLLALAWVRPLSDPDEGRYAVAALEMLRSGDWITPSLNGLPFFHKPPLYYWLAALGFEVAGVHEWVARLPSLLGAWVAAMALFTLLKRCASQAVAVAAAVVLVTMPYVYLAAQYANMDMLLAGCLTACICCAAIATLQAGKGEGRRPWMVWLAGAGVWAAMGFLAKGLIALVLPGLVWAIWLVWERRWRQWWLPLHGTAWVPVLLIAGPWVWMAQQRHGGFFHYFFVTQHFQRYTGTTFNNPQPWWFYGAVIALAALPWTGWALAAGWRCYKREPGAAGGHIVSLATAAHGALTAGAPSAAIRSLDRLMLAWFAVVVVFFSVPHSKIVGYVLPALPPLAYGVVRVVLAAGWQRHGRPVAGVAAALCVTLGLVLGTVAVPAKARWRTLRALPVQAADRLVMLEHLYYEVPFYLPAMQPPLVVDNWQAGDGHGADNWKKELTDAAEFDPQRGSTVLLDAQSLQAYACAHPRQHLWIIGTAEAAQRQWRALQGEAPALLLGSTRVWQMTAGQACTGLQGRAVSN</sequence>
<keyword evidence="4" id="KW-0808">Transferase</keyword>
<reference evidence="10 11" key="1">
    <citation type="submission" date="2020-08" db="EMBL/GenBank/DDBJ databases">
        <title>Functional genomics of gut bacteria from endangered species of beetles.</title>
        <authorList>
            <person name="Carlos-Shanley C."/>
        </authorList>
    </citation>
    <scope>NUCLEOTIDE SEQUENCE [LARGE SCALE GENOMIC DNA]</scope>
    <source>
        <strain evidence="10 11">S00124</strain>
    </source>
</reference>
<dbReference type="Pfam" id="PF02366">
    <property type="entry name" value="PMT"/>
    <property type="match status" value="1"/>
</dbReference>
<evidence type="ECO:0000256" key="5">
    <source>
        <dbReference type="ARBA" id="ARBA00022692"/>
    </source>
</evidence>
<dbReference type="EMBL" id="JACHKZ010000010">
    <property type="protein sequence ID" value="MBB6577952.1"/>
    <property type="molecule type" value="Genomic_DNA"/>
</dbReference>
<evidence type="ECO:0000259" key="9">
    <source>
        <dbReference type="Pfam" id="PF02366"/>
    </source>
</evidence>
<comment type="caution">
    <text evidence="10">The sequence shown here is derived from an EMBL/GenBank/DDBJ whole genome shotgun (WGS) entry which is preliminary data.</text>
</comment>
<gene>
    <name evidence="10" type="ORF">HNP33_002020</name>
</gene>
<organism evidence="10 11">
    <name type="scientific">Comamonas odontotermitis</name>
    <dbReference type="NCBI Taxonomy" id="379895"/>
    <lineage>
        <taxon>Bacteria</taxon>
        <taxon>Pseudomonadati</taxon>
        <taxon>Pseudomonadota</taxon>
        <taxon>Betaproteobacteria</taxon>
        <taxon>Burkholderiales</taxon>
        <taxon>Comamonadaceae</taxon>
        <taxon>Comamonas</taxon>
    </lineage>
</organism>
<dbReference type="InterPro" id="IPR050297">
    <property type="entry name" value="LipidA_mod_glycosyltrf_83"/>
</dbReference>
<feature type="transmembrane region" description="Helical" evidence="8">
    <location>
        <begin position="120"/>
        <end position="140"/>
    </location>
</feature>
<keyword evidence="6 8" id="KW-1133">Transmembrane helix</keyword>
<dbReference type="RefSeq" id="WP_184707911.1">
    <property type="nucleotide sequence ID" value="NZ_JACHKZ010000010.1"/>
</dbReference>
<evidence type="ECO:0000256" key="4">
    <source>
        <dbReference type="ARBA" id="ARBA00022679"/>
    </source>
</evidence>
<dbReference type="InterPro" id="IPR003342">
    <property type="entry name" value="ArnT-like_N"/>
</dbReference>
<proteinExistence type="predicted"/>
<feature type="transmembrane region" description="Helical" evidence="8">
    <location>
        <begin position="185"/>
        <end position="212"/>
    </location>
</feature>
<feature type="transmembrane region" description="Helical" evidence="8">
    <location>
        <begin position="273"/>
        <end position="293"/>
    </location>
</feature>
<feature type="transmembrane region" description="Helical" evidence="8">
    <location>
        <begin position="93"/>
        <end position="114"/>
    </location>
</feature>
<evidence type="ECO:0000256" key="1">
    <source>
        <dbReference type="ARBA" id="ARBA00004651"/>
    </source>
</evidence>
<evidence type="ECO:0000313" key="10">
    <source>
        <dbReference type="EMBL" id="MBB6577952.1"/>
    </source>
</evidence>
<evidence type="ECO:0000313" key="11">
    <source>
        <dbReference type="Proteomes" id="UP000562492"/>
    </source>
</evidence>
<feature type="transmembrane region" description="Helical" evidence="8">
    <location>
        <begin position="386"/>
        <end position="406"/>
    </location>
</feature>
<feature type="transmembrane region" description="Helical" evidence="8">
    <location>
        <begin position="219"/>
        <end position="240"/>
    </location>
</feature>
<keyword evidence="7 8" id="KW-0472">Membrane</keyword>
<comment type="subcellular location">
    <subcellularLocation>
        <location evidence="1">Cell membrane</location>
        <topology evidence="1">Multi-pass membrane protein</topology>
    </subcellularLocation>
</comment>